<proteinExistence type="predicted"/>
<dbReference type="Proteomes" id="UP000607653">
    <property type="component" value="Unassembled WGS sequence"/>
</dbReference>
<gene>
    <name evidence="2" type="ORF">HUJ06_008980</name>
</gene>
<sequence length="66" mass="7461">MLLFRLVFTLTLVTLQHSLSQSLRKTIIGFENAKILVTDQKISIIPLLEKTTQLRAPLLIIAEDVT</sequence>
<dbReference type="AlphaFoldDB" id="A0A822Z4J5"/>
<evidence type="ECO:0000313" key="2">
    <source>
        <dbReference type="EMBL" id="DAD38339.1"/>
    </source>
</evidence>
<accession>A0A822Z4J5</accession>
<dbReference type="InterPro" id="IPR027409">
    <property type="entry name" value="GroEL-like_apical_dom_sf"/>
</dbReference>
<dbReference type="SUPFAM" id="SSF52029">
    <property type="entry name" value="GroEL apical domain-like"/>
    <property type="match status" value="1"/>
</dbReference>
<dbReference type="Gene3D" id="3.50.7.10">
    <property type="entry name" value="GroEL"/>
    <property type="match status" value="1"/>
</dbReference>
<reference evidence="2 3" key="1">
    <citation type="journal article" date="2020" name="Mol. Biol. Evol.">
        <title>Distinct Expression and Methylation Patterns for Genes with Different Fates following a Single Whole-Genome Duplication in Flowering Plants.</title>
        <authorList>
            <person name="Shi T."/>
            <person name="Rahmani R.S."/>
            <person name="Gugger P.F."/>
            <person name="Wang M."/>
            <person name="Li H."/>
            <person name="Zhang Y."/>
            <person name="Li Z."/>
            <person name="Wang Q."/>
            <person name="Van de Peer Y."/>
            <person name="Marchal K."/>
            <person name="Chen J."/>
        </authorList>
    </citation>
    <scope>NUCLEOTIDE SEQUENCE [LARGE SCALE GENOMIC DNA]</scope>
    <source>
        <tissue evidence="2">Leaf</tissue>
    </source>
</reference>
<comment type="caution">
    <text evidence="2">The sequence shown here is derived from an EMBL/GenBank/DDBJ whole genome shotgun (WGS) entry which is preliminary data.</text>
</comment>
<organism evidence="2 3">
    <name type="scientific">Nelumbo nucifera</name>
    <name type="common">Sacred lotus</name>
    <dbReference type="NCBI Taxonomy" id="4432"/>
    <lineage>
        <taxon>Eukaryota</taxon>
        <taxon>Viridiplantae</taxon>
        <taxon>Streptophyta</taxon>
        <taxon>Embryophyta</taxon>
        <taxon>Tracheophyta</taxon>
        <taxon>Spermatophyta</taxon>
        <taxon>Magnoliopsida</taxon>
        <taxon>Proteales</taxon>
        <taxon>Nelumbonaceae</taxon>
        <taxon>Nelumbo</taxon>
    </lineage>
</organism>
<feature type="chain" id="PRO_5032815835" evidence="1">
    <location>
        <begin position="21"/>
        <end position="66"/>
    </location>
</feature>
<name>A0A822Z4J5_NELNU</name>
<evidence type="ECO:0000313" key="3">
    <source>
        <dbReference type="Proteomes" id="UP000607653"/>
    </source>
</evidence>
<evidence type="ECO:0000256" key="1">
    <source>
        <dbReference type="SAM" id="SignalP"/>
    </source>
</evidence>
<keyword evidence="3" id="KW-1185">Reference proteome</keyword>
<protein>
    <submittedName>
        <fullName evidence="2">Uncharacterized protein</fullName>
    </submittedName>
</protein>
<keyword evidence="1" id="KW-0732">Signal</keyword>
<feature type="signal peptide" evidence="1">
    <location>
        <begin position="1"/>
        <end position="20"/>
    </location>
</feature>
<dbReference type="EMBL" id="DUZY01000004">
    <property type="protein sequence ID" value="DAD38339.1"/>
    <property type="molecule type" value="Genomic_DNA"/>
</dbReference>